<evidence type="ECO:0000313" key="6">
    <source>
        <dbReference type="EMBL" id="AHW62843.1"/>
    </source>
</evidence>
<dbReference type="Pfam" id="PF02909">
    <property type="entry name" value="TetR_C_1"/>
    <property type="match status" value="1"/>
</dbReference>
<dbReference type="KEGG" id="cgy:CGLY_01975"/>
<evidence type="ECO:0000256" key="2">
    <source>
        <dbReference type="ARBA" id="ARBA00023125"/>
    </source>
</evidence>
<dbReference type="InterPro" id="IPR036271">
    <property type="entry name" value="Tet_transcr_reg_TetR-rel_C_sf"/>
</dbReference>
<dbReference type="SUPFAM" id="SSF48498">
    <property type="entry name" value="Tetracyclin repressor-like, C-terminal domain"/>
    <property type="match status" value="1"/>
</dbReference>
<protein>
    <submittedName>
        <fullName evidence="6">Transcriptional regulator, TetR-family</fullName>
    </submittedName>
</protein>
<evidence type="ECO:0000256" key="1">
    <source>
        <dbReference type="ARBA" id="ARBA00023015"/>
    </source>
</evidence>
<dbReference type="STRING" id="1404245.CGLY_01975"/>
<dbReference type="PANTHER" id="PTHR30055:SF151">
    <property type="entry name" value="TRANSCRIPTIONAL REGULATORY PROTEIN"/>
    <property type="match status" value="1"/>
</dbReference>
<dbReference type="OrthoDB" id="3358037at2"/>
<dbReference type="eggNOG" id="COG1309">
    <property type="taxonomic scope" value="Bacteria"/>
</dbReference>
<feature type="DNA-binding region" description="H-T-H motif" evidence="4">
    <location>
        <begin position="26"/>
        <end position="45"/>
    </location>
</feature>
<keyword evidence="7" id="KW-1185">Reference proteome</keyword>
<evidence type="ECO:0000259" key="5">
    <source>
        <dbReference type="PROSITE" id="PS50977"/>
    </source>
</evidence>
<dbReference type="AlphaFoldDB" id="X5DIH5"/>
<dbReference type="InterPro" id="IPR001647">
    <property type="entry name" value="HTH_TetR"/>
</dbReference>
<dbReference type="PROSITE" id="PS50977">
    <property type="entry name" value="HTH_TETR_2"/>
    <property type="match status" value="1"/>
</dbReference>
<gene>
    <name evidence="6" type="ORF">CGLY_01975</name>
</gene>
<dbReference type="InterPro" id="IPR050109">
    <property type="entry name" value="HTH-type_TetR-like_transc_reg"/>
</dbReference>
<dbReference type="Gene3D" id="1.10.357.10">
    <property type="entry name" value="Tetracycline Repressor, domain 2"/>
    <property type="match status" value="1"/>
</dbReference>
<organism evidence="6 7">
    <name type="scientific">Corynebacterium glyciniphilum AJ 3170</name>
    <dbReference type="NCBI Taxonomy" id="1404245"/>
    <lineage>
        <taxon>Bacteria</taxon>
        <taxon>Bacillati</taxon>
        <taxon>Actinomycetota</taxon>
        <taxon>Actinomycetes</taxon>
        <taxon>Mycobacteriales</taxon>
        <taxon>Corynebacteriaceae</taxon>
        <taxon>Corynebacterium</taxon>
    </lineage>
</organism>
<dbReference type="EMBL" id="CP006842">
    <property type="protein sequence ID" value="AHW62843.1"/>
    <property type="molecule type" value="Genomic_DNA"/>
</dbReference>
<evidence type="ECO:0000256" key="4">
    <source>
        <dbReference type="PROSITE-ProRule" id="PRU00335"/>
    </source>
</evidence>
<dbReference type="RefSeq" id="WP_038545674.1">
    <property type="nucleotide sequence ID" value="NZ_CP006842.1"/>
</dbReference>
<evidence type="ECO:0000313" key="7">
    <source>
        <dbReference type="Proteomes" id="UP000023703"/>
    </source>
</evidence>
<proteinExistence type="predicted"/>
<dbReference type="HOGENOM" id="CLU_069543_5_2_11"/>
<feature type="domain" description="HTH tetR-type" evidence="5">
    <location>
        <begin position="3"/>
        <end position="63"/>
    </location>
</feature>
<dbReference type="Pfam" id="PF00440">
    <property type="entry name" value="TetR_N"/>
    <property type="match status" value="1"/>
</dbReference>
<reference evidence="6 7" key="1">
    <citation type="journal article" date="2015" name="Int. J. Syst. Evol. Microbiol.">
        <title>Revisiting Corynebacterium glyciniphilum (ex Kubota et al., 1972) sp. nov., nom. rev., isolated from putrefied banana.</title>
        <authorList>
            <person name="Al-Dilaimi A."/>
            <person name="Bednarz H."/>
            <person name="Lomker A."/>
            <person name="Niehaus K."/>
            <person name="Kalinowski J."/>
            <person name="Ruckert C."/>
        </authorList>
    </citation>
    <scope>NUCLEOTIDE SEQUENCE [LARGE SCALE GENOMIC DNA]</scope>
    <source>
        <strain evidence="6">AJ 3170</strain>
    </source>
</reference>
<dbReference type="PANTHER" id="PTHR30055">
    <property type="entry name" value="HTH-TYPE TRANSCRIPTIONAL REGULATOR RUTR"/>
    <property type="match status" value="1"/>
</dbReference>
<dbReference type="InterPro" id="IPR009057">
    <property type="entry name" value="Homeodomain-like_sf"/>
</dbReference>
<dbReference type="PRINTS" id="PR00455">
    <property type="entry name" value="HTHTETR"/>
</dbReference>
<keyword evidence="3" id="KW-0804">Transcription</keyword>
<sequence>MSKLDVARIVDEAMLILDEEGEGALSMRALAARLGVTPMALYRHFTDRDELLLALVERVSEEISFPEPAEGPVDRAVDLALCLHGVLVQYPWMSRLISSGRLASPAGLRFPDGLISCGRDAGLTDDGAFAFYRTMFAAILGQAAITHAQATASDGSLPNHVADTALPTVAALAPRWSDLDRSATPRRIFRGVAALLPAF</sequence>
<dbReference type="InterPro" id="IPR004111">
    <property type="entry name" value="Repressor_TetR_C"/>
</dbReference>
<keyword evidence="1" id="KW-0805">Transcription regulation</keyword>
<dbReference type="Proteomes" id="UP000023703">
    <property type="component" value="Chromosome"/>
</dbReference>
<keyword evidence="2 4" id="KW-0238">DNA-binding</keyword>
<dbReference type="SUPFAM" id="SSF46689">
    <property type="entry name" value="Homeodomain-like"/>
    <property type="match status" value="1"/>
</dbReference>
<dbReference type="GO" id="GO:0045892">
    <property type="term" value="P:negative regulation of DNA-templated transcription"/>
    <property type="evidence" value="ECO:0007669"/>
    <property type="project" value="InterPro"/>
</dbReference>
<name>X5DIH5_9CORY</name>
<dbReference type="GO" id="GO:0003700">
    <property type="term" value="F:DNA-binding transcription factor activity"/>
    <property type="evidence" value="ECO:0007669"/>
    <property type="project" value="TreeGrafter"/>
</dbReference>
<dbReference type="GO" id="GO:0000976">
    <property type="term" value="F:transcription cis-regulatory region binding"/>
    <property type="evidence" value="ECO:0007669"/>
    <property type="project" value="TreeGrafter"/>
</dbReference>
<evidence type="ECO:0000256" key="3">
    <source>
        <dbReference type="ARBA" id="ARBA00023163"/>
    </source>
</evidence>
<accession>X5DIH5</accession>